<evidence type="ECO:0000256" key="7">
    <source>
        <dbReference type="RuleBase" id="RU000461"/>
    </source>
</evidence>
<comment type="similarity">
    <text evidence="2 7">Belongs to the cytochrome P450 family.</text>
</comment>
<dbReference type="Pfam" id="PF00067">
    <property type="entry name" value="p450"/>
    <property type="match status" value="1"/>
</dbReference>
<keyword evidence="8" id="KW-0472">Membrane</keyword>
<evidence type="ECO:0000256" key="3">
    <source>
        <dbReference type="ARBA" id="ARBA00022723"/>
    </source>
</evidence>
<dbReference type="InterPro" id="IPR002403">
    <property type="entry name" value="Cyt_P450_E_grp-IV"/>
</dbReference>
<evidence type="ECO:0000256" key="2">
    <source>
        <dbReference type="ARBA" id="ARBA00010617"/>
    </source>
</evidence>
<dbReference type="GO" id="GO:0004497">
    <property type="term" value="F:monooxygenase activity"/>
    <property type="evidence" value="ECO:0007669"/>
    <property type="project" value="UniProtKB-KW"/>
</dbReference>
<evidence type="ECO:0000256" key="8">
    <source>
        <dbReference type="SAM" id="Phobius"/>
    </source>
</evidence>
<dbReference type="OrthoDB" id="1844152at2759"/>
<keyword evidence="8" id="KW-0812">Transmembrane</keyword>
<keyword evidence="4 7" id="KW-0560">Oxidoreductase</keyword>
<dbReference type="Gene3D" id="1.10.630.10">
    <property type="entry name" value="Cytochrome P450"/>
    <property type="match status" value="1"/>
</dbReference>
<keyword evidence="7" id="KW-0503">Monooxygenase</keyword>
<gene>
    <name evidence="9" type="ORF">EJ05DRAFT_535540</name>
</gene>
<dbReference type="GeneID" id="54490313"/>
<dbReference type="InterPro" id="IPR036396">
    <property type="entry name" value="Cyt_P450_sf"/>
</dbReference>
<dbReference type="PROSITE" id="PS00086">
    <property type="entry name" value="CYTOCHROME_P450"/>
    <property type="match status" value="1"/>
</dbReference>
<feature type="transmembrane region" description="Helical" evidence="8">
    <location>
        <begin position="14"/>
        <end position="35"/>
    </location>
</feature>
<feature type="binding site" description="axial binding residue" evidence="6">
    <location>
        <position position="456"/>
    </location>
    <ligand>
        <name>heme</name>
        <dbReference type="ChEBI" id="CHEBI:30413"/>
    </ligand>
    <ligandPart>
        <name>Fe</name>
        <dbReference type="ChEBI" id="CHEBI:18248"/>
    </ligandPart>
</feature>
<dbReference type="GO" id="GO:0016705">
    <property type="term" value="F:oxidoreductase activity, acting on paired donors, with incorporation or reduction of molecular oxygen"/>
    <property type="evidence" value="ECO:0007669"/>
    <property type="project" value="InterPro"/>
</dbReference>
<evidence type="ECO:0000256" key="1">
    <source>
        <dbReference type="ARBA" id="ARBA00001971"/>
    </source>
</evidence>
<dbReference type="GO" id="GO:0020037">
    <property type="term" value="F:heme binding"/>
    <property type="evidence" value="ECO:0007669"/>
    <property type="project" value="InterPro"/>
</dbReference>
<keyword evidence="6 7" id="KW-0349">Heme</keyword>
<comment type="cofactor">
    <cofactor evidence="1 6">
        <name>heme</name>
        <dbReference type="ChEBI" id="CHEBI:30413"/>
    </cofactor>
</comment>
<dbReference type="AlphaFoldDB" id="A0A6A6WJG0"/>
<organism evidence="9 10">
    <name type="scientific">Pseudovirgaria hyperparasitica</name>
    <dbReference type="NCBI Taxonomy" id="470096"/>
    <lineage>
        <taxon>Eukaryota</taxon>
        <taxon>Fungi</taxon>
        <taxon>Dikarya</taxon>
        <taxon>Ascomycota</taxon>
        <taxon>Pezizomycotina</taxon>
        <taxon>Dothideomycetes</taxon>
        <taxon>Dothideomycetes incertae sedis</taxon>
        <taxon>Acrospermales</taxon>
        <taxon>Acrospermaceae</taxon>
        <taxon>Pseudovirgaria</taxon>
    </lineage>
</organism>
<dbReference type="RefSeq" id="XP_033604761.1">
    <property type="nucleotide sequence ID" value="XM_033749259.1"/>
</dbReference>
<evidence type="ECO:0000256" key="6">
    <source>
        <dbReference type="PIRSR" id="PIRSR602403-1"/>
    </source>
</evidence>
<dbReference type="SUPFAM" id="SSF48264">
    <property type="entry name" value="Cytochrome P450"/>
    <property type="match status" value="1"/>
</dbReference>
<keyword evidence="3 6" id="KW-0479">Metal-binding</keyword>
<dbReference type="CDD" id="cd11041">
    <property type="entry name" value="CYP503A1-like"/>
    <property type="match status" value="1"/>
</dbReference>
<sequence length="513" mass="57883">MMMESQLLTCVGDYVPIISTITFICSAFILSLRLLTKNPLSQIPLIGEEIGNAKARRDYYLAHGKELYLRGCKKCKSFTGFRITTADGTEDRLVISPRYLDELRKLPDSVLSFEGALEESMEKRFTKVPAFHSMVVTPHVIKADLTPALVRINPVLFDEVNSLVRKEIGDNAGWTPVNIHQKLLRIVAIASGRIFVGPELCYNEDYIESAIKYTIELMDAHRKVKGLSPWLKRLKGNFLPEVKTLRKREENFNNLIAPVLKQRRCLAASGEVLPDDVLSWLITKADKHGTSSTEDIAYIQLGMTFAAIHTTTMTSTNVFYDLAAHPEYITPLREEIRTVLAEHNGVLTVAALQQLRKMDSFIKESMRFHLGSAVSMRRKVMAPFTLSNGQFIPAGTMIEVAGHAISRDPELYPEPEKFKPFRFAELRDSGAEGASRYQFVSVTKDLMTFGFGRHACVGRFFAANEIKMIVAQTLQKYDMKMPEGQTERFPNLEFGVHSMADPTRELSFKNVEV</sequence>
<dbReference type="InterPro" id="IPR017972">
    <property type="entry name" value="Cyt_P450_CS"/>
</dbReference>
<evidence type="ECO:0000313" key="10">
    <source>
        <dbReference type="Proteomes" id="UP000799437"/>
    </source>
</evidence>
<accession>A0A6A6WJG0</accession>
<name>A0A6A6WJG0_9PEZI</name>
<dbReference type="PRINTS" id="PR00465">
    <property type="entry name" value="EP450IV"/>
</dbReference>
<dbReference type="PANTHER" id="PTHR46206">
    <property type="entry name" value="CYTOCHROME P450"/>
    <property type="match status" value="1"/>
</dbReference>
<reference evidence="9" key="1">
    <citation type="journal article" date="2020" name="Stud. Mycol.">
        <title>101 Dothideomycetes genomes: a test case for predicting lifestyles and emergence of pathogens.</title>
        <authorList>
            <person name="Haridas S."/>
            <person name="Albert R."/>
            <person name="Binder M."/>
            <person name="Bloem J."/>
            <person name="Labutti K."/>
            <person name="Salamov A."/>
            <person name="Andreopoulos B."/>
            <person name="Baker S."/>
            <person name="Barry K."/>
            <person name="Bills G."/>
            <person name="Bluhm B."/>
            <person name="Cannon C."/>
            <person name="Castanera R."/>
            <person name="Culley D."/>
            <person name="Daum C."/>
            <person name="Ezra D."/>
            <person name="Gonzalez J."/>
            <person name="Henrissat B."/>
            <person name="Kuo A."/>
            <person name="Liang C."/>
            <person name="Lipzen A."/>
            <person name="Lutzoni F."/>
            <person name="Magnuson J."/>
            <person name="Mondo S."/>
            <person name="Nolan M."/>
            <person name="Ohm R."/>
            <person name="Pangilinan J."/>
            <person name="Park H.-J."/>
            <person name="Ramirez L."/>
            <person name="Alfaro M."/>
            <person name="Sun H."/>
            <person name="Tritt A."/>
            <person name="Yoshinaga Y."/>
            <person name="Zwiers L.-H."/>
            <person name="Turgeon B."/>
            <person name="Goodwin S."/>
            <person name="Spatafora J."/>
            <person name="Crous P."/>
            <person name="Grigoriev I."/>
        </authorList>
    </citation>
    <scope>NUCLEOTIDE SEQUENCE</scope>
    <source>
        <strain evidence="9">CBS 121739</strain>
    </source>
</reference>
<evidence type="ECO:0000256" key="5">
    <source>
        <dbReference type="ARBA" id="ARBA00023004"/>
    </source>
</evidence>
<keyword evidence="5 6" id="KW-0408">Iron</keyword>
<proteinExistence type="inferred from homology"/>
<evidence type="ECO:0000313" key="9">
    <source>
        <dbReference type="EMBL" id="KAF2762310.1"/>
    </source>
</evidence>
<protein>
    <submittedName>
        <fullName evidence="9">Cytochrome P450</fullName>
    </submittedName>
</protein>
<keyword evidence="10" id="KW-1185">Reference proteome</keyword>
<evidence type="ECO:0000256" key="4">
    <source>
        <dbReference type="ARBA" id="ARBA00023002"/>
    </source>
</evidence>
<dbReference type="GO" id="GO:0005506">
    <property type="term" value="F:iron ion binding"/>
    <property type="evidence" value="ECO:0007669"/>
    <property type="project" value="InterPro"/>
</dbReference>
<dbReference type="EMBL" id="ML996566">
    <property type="protein sequence ID" value="KAF2762310.1"/>
    <property type="molecule type" value="Genomic_DNA"/>
</dbReference>
<dbReference type="InterPro" id="IPR001128">
    <property type="entry name" value="Cyt_P450"/>
</dbReference>
<dbReference type="PANTHER" id="PTHR46206:SF7">
    <property type="entry name" value="P450, PUTATIVE (EUROFUNG)-RELATED"/>
    <property type="match status" value="1"/>
</dbReference>
<dbReference type="Proteomes" id="UP000799437">
    <property type="component" value="Unassembled WGS sequence"/>
</dbReference>
<keyword evidence="8" id="KW-1133">Transmembrane helix</keyword>